<name>A0A926WKF7_9NOST</name>
<evidence type="ECO:0000313" key="3">
    <source>
        <dbReference type="Proteomes" id="UP000662185"/>
    </source>
</evidence>
<sequence>MNTRTQQEISAPSNQVIIEIITTIISYKFENLTRSEAEAMLGITLKETRLYRDIKEEGREEGAEQATVNLVMRQLTKRFGELSAERRAEISTLPLHILEDLSEALLDFTSLADLESWLAEVKN</sequence>
<dbReference type="PANTHER" id="PTHR35586:SF2">
    <property type="entry name" value="SLL1542 PROTEIN"/>
    <property type="match status" value="1"/>
</dbReference>
<protein>
    <submittedName>
        <fullName evidence="2">DUF4351 domain-containing protein</fullName>
    </submittedName>
</protein>
<comment type="caution">
    <text evidence="2">The sequence shown here is derived from an EMBL/GenBank/DDBJ whole genome shotgun (WGS) entry which is preliminary data.</text>
</comment>
<dbReference type="AlphaFoldDB" id="A0A926WKF7"/>
<proteinExistence type="predicted"/>
<dbReference type="InterPro" id="IPR025587">
    <property type="entry name" value="DUF4351"/>
</dbReference>
<gene>
    <name evidence="2" type="ORF">H6G06_22670</name>
</gene>
<evidence type="ECO:0000313" key="2">
    <source>
        <dbReference type="EMBL" id="MBD2296205.1"/>
    </source>
</evidence>
<accession>A0A926WKF7</accession>
<dbReference type="Proteomes" id="UP000662185">
    <property type="component" value="Unassembled WGS sequence"/>
</dbReference>
<dbReference type="Pfam" id="PF11103">
    <property type="entry name" value="DUF2887"/>
    <property type="match status" value="1"/>
</dbReference>
<dbReference type="PANTHER" id="PTHR35586">
    <property type="entry name" value="SLL1691 PROTEIN"/>
    <property type="match status" value="1"/>
</dbReference>
<dbReference type="InterPro" id="IPR022573">
    <property type="entry name" value="DUF2887"/>
</dbReference>
<dbReference type="Pfam" id="PF14261">
    <property type="entry name" value="DUF4351"/>
    <property type="match status" value="1"/>
</dbReference>
<evidence type="ECO:0000259" key="1">
    <source>
        <dbReference type="Pfam" id="PF14261"/>
    </source>
</evidence>
<feature type="domain" description="DUF4351" evidence="1">
    <location>
        <begin position="60"/>
        <end position="118"/>
    </location>
</feature>
<reference evidence="3" key="1">
    <citation type="journal article" date="2020" name="ISME J.">
        <title>Comparative genomics reveals insights into cyanobacterial evolution and habitat adaptation.</title>
        <authorList>
            <person name="Chen M.Y."/>
            <person name="Teng W.K."/>
            <person name="Zhao L."/>
            <person name="Hu C.X."/>
            <person name="Zhou Y.K."/>
            <person name="Han B.P."/>
            <person name="Song L.R."/>
            <person name="Shu W.S."/>
        </authorList>
    </citation>
    <scope>NUCLEOTIDE SEQUENCE [LARGE SCALE GENOMIC DNA]</scope>
    <source>
        <strain evidence="3">FACHB-251</strain>
    </source>
</reference>
<organism evidence="2 3">
    <name type="scientific">Anabaena sphaerica FACHB-251</name>
    <dbReference type="NCBI Taxonomy" id="2692883"/>
    <lineage>
        <taxon>Bacteria</taxon>
        <taxon>Bacillati</taxon>
        <taxon>Cyanobacteriota</taxon>
        <taxon>Cyanophyceae</taxon>
        <taxon>Nostocales</taxon>
        <taxon>Nostocaceae</taxon>
        <taxon>Anabaena</taxon>
    </lineage>
</organism>
<keyword evidence="3" id="KW-1185">Reference proteome</keyword>
<dbReference type="EMBL" id="JACJQU010000019">
    <property type="protein sequence ID" value="MBD2296205.1"/>
    <property type="molecule type" value="Genomic_DNA"/>
</dbReference>